<sequence length="325" mass="35420">MSEVILSREGLRARSAPLWLDATRKTACSFVSHAHGDHIGRHLEAIGTPATLALMGHRLQGAKTVHRQVEYGRSFRIGPLELELFSAGHVLGSAQIRITVRGHRTVYTGDLNTAPSRTAAAVEVAACDTLVIESTFGHPRYRFPPRSEVEDRIAAFAGEVLDAGVTPVFFAYSLGKSQEAVKILGERGFKVRVHPEAWAICEIYSAHGVRFPNAAPLSPEAEAGEVIVAPPRTREFRAWNRRGPIRTCFLSGWAIDPGARYRSRVDAAIPLSDHADFDGLVDYAKATGASRVLTTHGSADDLARELRARGVDARAMNPSPQLELF</sequence>
<evidence type="ECO:0000313" key="3">
    <source>
        <dbReference type="Proteomes" id="UP000055590"/>
    </source>
</evidence>
<dbReference type="PANTHER" id="PTHR11203">
    <property type="entry name" value="CLEAVAGE AND POLYADENYLATION SPECIFICITY FACTOR FAMILY MEMBER"/>
    <property type="match status" value="1"/>
</dbReference>
<feature type="domain" description="Metallo-beta-lactamase" evidence="1">
    <location>
        <begin position="24"/>
        <end position="141"/>
    </location>
</feature>
<keyword evidence="2" id="KW-0269">Exonuclease</keyword>
<proteinExistence type="predicted"/>
<evidence type="ECO:0000313" key="2">
    <source>
        <dbReference type="EMBL" id="AKU91510.1"/>
    </source>
</evidence>
<evidence type="ECO:0000259" key="1">
    <source>
        <dbReference type="Pfam" id="PF12706"/>
    </source>
</evidence>
<reference evidence="2 3" key="1">
    <citation type="submission" date="2015-08" db="EMBL/GenBank/DDBJ databases">
        <authorList>
            <person name="Babu N.S."/>
            <person name="Beckwith C.J."/>
            <person name="Beseler K.G."/>
            <person name="Brison A."/>
            <person name="Carone J.V."/>
            <person name="Caskin T.P."/>
            <person name="Diamond M."/>
            <person name="Durham M.E."/>
            <person name="Foxe J.M."/>
            <person name="Go M."/>
            <person name="Henderson B.A."/>
            <person name="Jones I.B."/>
            <person name="McGettigan J.A."/>
            <person name="Micheletti S.J."/>
            <person name="Nasrallah M.E."/>
            <person name="Ortiz D."/>
            <person name="Piller C.R."/>
            <person name="Privatt S.R."/>
            <person name="Schneider S.L."/>
            <person name="Sharp S."/>
            <person name="Smith T.C."/>
            <person name="Stanton J.D."/>
            <person name="Ullery H.E."/>
            <person name="Wilson R.J."/>
            <person name="Serrano M.G."/>
            <person name="Buck G."/>
            <person name="Lee V."/>
            <person name="Wang Y."/>
            <person name="Carvalho R."/>
            <person name="Voegtly L."/>
            <person name="Shi R."/>
            <person name="Duckworth R."/>
            <person name="Johnson A."/>
            <person name="Loviza R."/>
            <person name="Walstead R."/>
            <person name="Shah Z."/>
            <person name="Kiflezghi M."/>
            <person name="Wade K."/>
            <person name="Ball S.L."/>
            <person name="Bradley K.W."/>
            <person name="Asai D.J."/>
            <person name="Bowman C.A."/>
            <person name="Russell D.A."/>
            <person name="Pope W.H."/>
            <person name="Jacobs-Sera D."/>
            <person name="Hendrix R.W."/>
            <person name="Hatfull G.F."/>
        </authorList>
    </citation>
    <scope>NUCLEOTIDE SEQUENCE [LARGE SCALE GENOMIC DNA]</scope>
    <source>
        <strain evidence="2 3">DSM 27710</strain>
    </source>
</reference>
<keyword evidence="2" id="KW-0378">Hydrolase</keyword>
<dbReference type="Gene3D" id="3.60.15.10">
    <property type="entry name" value="Ribonuclease Z/Hydroxyacylglutathione hydrolase-like"/>
    <property type="match status" value="1"/>
</dbReference>
<dbReference type="AlphaFoldDB" id="A0A0K1PDB2"/>
<accession>A0A0K1PDB2</accession>
<protein>
    <submittedName>
        <fullName evidence="2">mRNA 3-end processing exonuclease</fullName>
    </submittedName>
</protein>
<dbReference type="Pfam" id="PF12706">
    <property type="entry name" value="Lactamase_B_2"/>
    <property type="match status" value="1"/>
</dbReference>
<keyword evidence="3" id="KW-1185">Reference proteome</keyword>
<gene>
    <name evidence="2" type="ORF">AKJ08_1897</name>
</gene>
<name>A0A0K1PDB2_9BACT</name>
<dbReference type="RefSeq" id="WP_050725809.1">
    <property type="nucleotide sequence ID" value="NZ_CP012332.1"/>
</dbReference>
<dbReference type="PATRIC" id="fig|1391653.3.peg.1986"/>
<dbReference type="InterPro" id="IPR050698">
    <property type="entry name" value="MBL"/>
</dbReference>
<dbReference type="OrthoDB" id="9803916at2"/>
<dbReference type="EMBL" id="CP012332">
    <property type="protein sequence ID" value="AKU91510.1"/>
    <property type="molecule type" value="Genomic_DNA"/>
</dbReference>
<dbReference type="GO" id="GO:0004527">
    <property type="term" value="F:exonuclease activity"/>
    <property type="evidence" value="ECO:0007669"/>
    <property type="project" value="UniProtKB-KW"/>
</dbReference>
<dbReference type="InterPro" id="IPR036866">
    <property type="entry name" value="RibonucZ/Hydroxyglut_hydro"/>
</dbReference>
<keyword evidence="2" id="KW-0540">Nuclease</keyword>
<dbReference type="KEGG" id="vin:AKJ08_1897"/>
<dbReference type="STRING" id="1391653.AKJ08_1897"/>
<dbReference type="InterPro" id="IPR001279">
    <property type="entry name" value="Metallo-B-lactamas"/>
</dbReference>
<dbReference type="Proteomes" id="UP000055590">
    <property type="component" value="Chromosome"/>
</dbReference>
<dbReference type="GO" id="GO:0004521">
    <property type="term" value="F:RNA endonuclease activity"/>
    <property type="evidence" value="ECO:0007669"/>
    <property type="project" value="TreeGrafter"/>
</dbReference>
<dbReference type="SUPFAM" id="SSF56281">
    <property type="entry name" value="Metallo-hydrolase/oxidoreductase"/>
    <property type="match status" value="1"/>
</dbReference>
<organism evidence="2 3">
    <name type="scientific">Vulgatibacter incomptus</name>
    <dbReference type="NCBI Taxonomy" id="1391653"/>
    <lineage>
        <taxon>Bacteria</taxon>
        <taxon>Pseudomonadati</taxon>
        <taxon>Myxococcota</taxon>
        <taxon>Myxococcia</taxon>
        <taxon>Myxococcales</taxon>
        <taxon>Cystobacterineae</taxon>
        <taxon>Vulgatibacteraceae</taxon>
        <taxon>Vulgatibacter</taxon>
    </lineage>
</organism>
<dbReference type="PANTHER" id="PTHR11203:SF49">
    <property type="entry name" value="BLL1145 PROTEIN"/>
    <property type="match status" value="1"/>
</dbReference>